<dbReference type="RefSeq" id="WP_259505476.1">
    <property type="nucleotide sequence ID" value="NZ_JANLCM010000001.1"/>
</dbReference>
<proteinExistence type="inferred from homology"/>
<evidence type="ECO:0000256" key="2">
    <source>
        <dbReference type="ARBA" id="ARBA00010792"/>
    </source>
</evidence>
<gene>
    <name evidence="9" type="ORF">N1027_04135</name>
</gene>
<comment type="caution">
    <text evidence="9">The sequence shown here is derived from an EMBL/GenBank/DDBJ whole genome shotgun (WGS) entry which is preliminary data.</text>
</comment>
<feature type="domain" description="VTT" evidence="8">
    <location>
        <begin position="52"/>
        <end position="179"/>
    </location>
</feature>
<accession>A0ABT2GM66</accession>
<keyword evidence="6 7" id="KW-0472">Membrane</keyword>
<evidence type="ECO:0000256" key="7">
    <source>
        <dbReference type="SAM" id="Phobius"/>
    </source>
</evidence>
<keyword evidence="3" id="KW-1003">Cell membrane</keyword>
<evidence type="ECO:0000313" key="10">
    <source>
        <dbReference type="Proteomes" id="UP001165584"/>
    </source>
</evidence>
<dbReference type="InterPro" id="IPR051311">
    <property type="entry name" value="DedA_domain"/>
</dbReference>
<comment type="similarity">
    <text evidence="2">Belongs to the DedA family.</text>
</comment>
<evidence type="ECO:0000256" key="1">
    <source>
        <dbReference type="ARBA" id="ARBA00004651"/>
    </source>
</evidence>
<evidence type="ECO:0000256" key="5">
    <source>
        <dbReference type="ARBA" id="ARBA00022989"/>
    </source>
</evidence>
<evidence type="ECO:0000259" key="8">
    <source>
        <dbReference type="Pfam" id="PF09335"/>
    </source>
</evidence>
<sequence>MSAGVSVSVGTRESGGGSGLGAVGDWVVGLMETFGAAGAGLAVFAENLFPPIPSEVILPLAGFTASRGELDLVAAIVFTTLGSLLGAFTLYGLGAWLGRDRMRRLARRIPLVDVQDVDRTEDWFTRHGSKAIFFGRLVPIFRSFISIPAGIERMPLLKFGLLTVAGSLIWNTTLILAGYFLGEQWHVVEEYAGILQWVVIAAVVAAVAWFAFSRIRKHRAGVR</sequence>
<evidence type="ECO:0000256" key="6">
    <source>
        <dbReference type="ARBA" id="ARBA00023136"/>
    </source>
</evidence>
<keyword evidence="4 7" id="KW-0812">Transmembrane</keyword>
<dbReference type="Proteomes" id="UP001165584">
    <property type="component" value="Unassembled WGS sequence"/>
</dbReference>
<reference evidence="9" key="1">
    <citation type="submission" date="2022-08" db="EMBL/GenBank/DDBJ databases">
        <authorList>
            <person name="Deng Y."/>
            <person name="Han X.-F."/>
            <person name="Zhang Y.-Q."/>
        </authorList>
    </citation>
    <scope>NUCLEOTIDE SEQUENCE</scope>
    <source>
        <strain evidence="9">CPCC 205763</strain>
    </source>
</reference>
<keyword evidence="10" id="KW-1185">Reference proteome</keyword>
<protein>
    <submittedName>
        <fullName evidence="9">DedA family protein</fullName>
    </submittedName>
</protein>
<dbReference type="Pfam" id="PF09335">
    <property type="entry name" value="VTT_dom"/>
    <property type="match status" value="1"/>
</dbReference>
<evidence type="ECO:0000313" key="9">
    <source>
        <dbReference type="EMBL" id="MCS5717322.1"/>
    </source>
</evidence>
<dbReference type="PANTHER" id="PTHR42709:SF6">
    <property type="entry name" value="UNDECAPRENYL PHOSPHATE TRANSPORTER A"/>
    <property type="match status" value="1"/>
</dbReference>
<dbReference type="EMBL" id="JANLCM010000001">
    <property type="protein sequence ID" value="MCS5717322.1"/>
    <property type="molecule type" value="Genomic_DNA"/>
</dbReference>
<feature type="transmembrane region" description="Helical" evidence="7">
    <location>
        <begin position="159"/>
        <end position="182"/>
    </location>
</feature>
<name>A0ABT2GM66_9MICO</name>
<keyword evidence="5 7" id="KW-1133">Transmembrane helix</keyword>
<feature type="transmembrane region" description="Helical" evidence="7">
    <location>
        <begin position="72"/>
        <end position="98"/>
    </location>
</feature>
<evidence type="ECO:0000256" key="4">
    <source>
        <dbReference type="ARBA" id="ARBA00022692"/>
    </source>
</evidence>
<organism evidence="9 10">
    <name type="scientific">Herbiconiux aconitum</name>
    <dbReference type="NCBI Taxonomy" id="2970913"/>
    <lineage>
        <taxon>Bacteria</taxon>
        <taxon>Bacillati</taxon>
        <taxon>Actinomycetota</taxon>
        <taxon>Actinomycetes</taxon>
        <taxon>Micrococcales</taxon>
        <taxon>Microbacteriaceae</taxon>
        <taxon>Herbiconiux</taxon>
    </lineage>
</organism>
<evidence type="ECO:0000256" key="3">
    <source>
        <dbReference type="ARBA" id="ARBA00022475"/>
    </source>
</evidence>
<feature type="transmembrane region" description="Helical" evidence="7">
    <location>
        <begin position="194"/>
        <end position="212"/>
    </location>
</feature>
<dbReference type="InterPro" id="IPR032816">
    <property type="entry name" value="VTT_dom"/>
</dbReference>
<dbReference type="PANTHER" id="PTHR42709">
    <property type="entry name" value="ALKALINE PHOSPHATASE LIKE PROTEIN"/>
    <property type="match status" value="1"/>
</dbReference>
<comment type="subcellular location">
    <subcellularLocation>
        <location evidence="1">Cell membrane</location>
        <topology evidence="1">Multi-pass membrane protein</topology>
    </subcellularLocation>
</comment>